<dbReference type="InterPro" id="IPR004045">
    <property type="entry name" value="Glutathione_S-Trfase_N"/>
</dbReference>
<protein>
    <submittedName>
        <fullName evidence="2">Glutathione S-transferase</fullName>
    </submittedName>
</protein>
<dbReference type="Proteomes" id="UP000189818">
    <property type="component" value="Unassembled WGS sequence"/>
</dbReference>
<accession>A0A1T5FST2</accession>
<dbReference type="OrthoDB" id="9795329at2"/>
<organism evidence="2 3">
    <name type="scientific">Rhizorhabdus histidinilytica</name>
    <dbReference type="NCBI Taxonomy" id="439228"/>
    <lineage>
        <taxon>Bacteria</taxon>
        <taxon>Pseudomonadati</taxon>
        <taxon>Pseudomonadota</taxon>
        <taxon>Alphaproteobacteria</taxon>
        <taxon>Sphingomonadales</taxon>
        <taxon>Sphingomonadaceae</taxon>
        <taxon>Rhizorhabdus</taxon>
    </lineage>
</organism>
<evidence type="ECO:0000313" key="2">
    <source>
        <dbReference type="EMBL" id="SKB99154.1"/>
    </source>
</evidence>
<dbReference type="SUPFAM" id="SSF47616">
    <property type="entry name" value="GST C-terminal domain-like"/>
    <property type="match status" value="1"/>
</dbReference>
<dbReference type="STRING" id="439228.SAMN06295920_110182"/>
<reference evidence="3" key="1">
    <citation type="submission" date="2017-02" db="EMBL/GenBank/DDBJ databases">
        <authorList>
            <person name="Varghese N."/>
            <person name="Submissions S."/>
        </authorList>
    </citation>
    <scope>NUCLEOTIDE SEQUENCE [LARGE SCALE GENOMIC DNA]</scope>
    <source>
        <strain evidence="3">UM2</strain>
    </source>
</reference>
<evidence type="ECO:0000259" key="1">
    <source>
        <dbReference type="PROSITE" id="PS50404"/>
    </source>
</evidence>
<dbReference type="EMBL" id="FUYM01000010">
    <property type="protein sequence ID" value="SKB99154.1"/>
    <property type="molecule type" value="Genomic_DNA"/>
</dbReference>
<evidence type="ECO:0000313" key="3">
    <source>
        <dbReference type="Proteomes" id="UP000189818"/>
    </source>
</evidence>
<proteinExistence type="predicted"/>
<dbReference type="Gene3D" id="1.20.1050.10">
    <property type="match status" value="1"/>
</dbReference>
<keyword evidence="2" id="KW-0808">Transferase</keyword>
<dbReference type="AlphaFoldDB" id="A0A1T5FST2"/>
<dbReference type="Pfam" id="PF13409">
    <property type="entry name" value="GST_N_2"/>
    <property type="match status" value="1"/>
</dbReference>
<dbReference type="InterPro" id="IPR036249">
    <property type="entry name" value="Thioredoxin-like_sf"/>
</dbReference>
<dbReference type="Gene3D" id="3.40.30.10">
    <property type="entry name" value="Glutaredoxin"/>
    <property type="match status" value="1"/>
</dbReference>
<gene>
    <name evidence="2" type="ORF">SAMN06295920_110182</name>
</gene>
<dbReference type="InterPro" id="IPR036282">
    <property type="entry name" value="Glutathione-S-Trfase_C_sf"/>
</dbReference>
<feature type="domain" description="GST N-terminal" evidence="1">
    <location>
        <begin position="1"/>
        <end position="82"/>
    </location>
</feature>
<keyword evidence="3" id="KW-1185">Reference proteome</keyword>
<dbReference type="SUPFAM" id="SSF52833">
    <property type="entry name" value="Thioredoxin-like"/>
    <property type="match status" value="1"/>
</dbReference>
<name>A0A1T5FST2_9SPHN</name>
<sequence length="202" mass="22207">MRMFWSSRSPFARKAAMVAHECDLFGRLDLIDVPIPGPGPHPELNRATPIAKLPTLVTEGGLVIAGSPVICDYFDTLGQRGLIPRGGPERWRALSRQAMVDGMLDMLLLWRADLRRPDPCQSARQQGIYESRLIATLDRFEDETSAGGGFDIGDLATGILLAYLDFRFPDIDWRTGRGGLQRAYAAFSIRPSAIDTAFAAGD</sequence>
<dbReference type="PROSITE" id="PS50404">
    <property type="entry name" value="GST_NTER"/>
    <property type="match status" value="1"/>
</dbReference>
<dbReference type="GO" id="GO:0016740">
    <property type="term" value="F:transferase activity"/>
    <property type="evidence" value="ECO:0007669"/>
    <property type="project" value="UniProtKB-KW"/>
</dbReference>